<dbReference type="KEGG" id="fes:HER31_01455"/>
<dbReference type="RefSeq" id="WP_168658945.1">
    <property type="nucleotide sequence ID" value="NZ_CP051180.1"/>
</dbReference>
<dbReference type="SMART" id="SM01322">
    <property type="entry name" value="YaeQ"/>
    <property type="match status" value="1"/>
</dbReference>
<dbReference type="SUPFAM" id="SSF52980">
    <property type="entry name" value="Restriction endonuclease-like"/>
    <property type="match status" value="1"/>
</dbReference>
<dbReference type="EMBL" id="CP051180">
    <property type="protein sequence ID" value="QIZ75684.1"/>
    <property type="molecule type" value="Genomic_DNA"/>
</dbReference>
<keyword evidence="2" id="KW-1185">Reference proteome</keyword>
<evidence type="ECO:0000313" key="2">
    <source>
        <dbReference type="Proteomes" id="UP000501602"/>
    </source>
</evidence>
<protein>
    <submittedName>
        <fullName evidence="1">YaeQ family protein</fullName>
    </submittedName>
</protein>
<gene>
    <name evidence="1" type="ORF">HER31_01455</name>
</gene>
<dbReference type="InterPro" id="IPR038590">
    <property type="entry name" value="YaeQ_sf"/>
</dbReference>
<evidence type="ECO:0000313" key="1">
    <source>
        <dbReference type="EMBL" id="QIZ75684.1"/>
    </source>
</evidence>
<dbReference type="PANTHER" id="PTHR38784">
    <property type="entry name" value="SUCROSE PHOSPHORYLASE"/>
    <property type="match status" value="1"/>
</dbReference>
<organism evidence="1 2">
    <name type="scientific">Ferrimonas lipolytica</name>
    <dbReference type="NCBI Taxonomy" id="2724191"/>
    <lineage>
        <taxon>Bacteria</taxon>
        <taxon>Pseudomonadati</taxon>
        <taxon>Pseudomonadota</taxon>
        <taxon>Gammaproteobacteria</taxon>
        <taxon>Alteromonadales</taxon>
        <taxon>Ferrimonadaceae</taxon>
        <taxon>Ferrimonas</taxon>
    </lineage>
</organism>
<sequence length="182" mass="20942">MALKATVFKARIQLSDMDRHVYMEQPLTMARHPSETDVRMMLRVLAWSMFAHERLEFSKGLCEEDEPELWQKSYSDEIELWIEMGTPDETRLRKACGKAQQVVLFAYGDNAVAVWWQKNQGKFSKLRNLTVVQIDDAAAAQMADMAERTMDLAVTISDGQVSVSNDNGYLMIDPIWLQRFDS</sequence>
<dbReference type="InterPro" id="IPR009822">
    <property type="entry name" value="YaeQ"/>
</dbReference>
<dbReference type="InterPro" id="IPR011335">
    <property type="entry name" value="Restrct_endonuc-II-like"/>
</dbReference>
<dbReference type="Proteomes" id="UP000501602">
    <property type="component" value="Chromosome"/>
</dbReference>
<dbReference type="Gene3D" id="3.10.640.10">
    <property type="entry name" value="Restriction endonuclease-like alpha-beta roll domain"/>
    <property type="match status" value="1"/>
</dbReference>
<dbReference type="AlphaFoldDB" id="A0A6H1U9H9"/>
<accession>A0A6H1U9H9</accession>
<reference evidence="1 2" key="1">
    <citation type="submission" date="2020-04" db="EMBL/GenBank/DDBJ databases">
        <title>Ferrimonas sp. S7 isolated from sea water.</title>
        <authorList>
            <person name="Bae S.S."/>
            <person name="Baek K."/>
        </authorList>
    </citation>
    <scope>NUCLEOTIDE SEQUENCE [LARGE SCALE GENOMIC DNA]</scope>
    <source>
        <strain evidence="1 2">S7</strain>
    </source>
</reference>
<dbReference type="PANTHER" id="PTHR38784:SF1">
    <property type="entry name" value="SUCROSE PHOSPHORYLASE"/>
    <property type="match status" value="1"/>
</dbReference>
<name>A0A6H1U9H9_9GAMM</name>
<dbReference type="CDD" id="cd22368">
    <property type="entry name" value="YaeQ-like"/>
    <property type="match status" value="1"/>
</dbReference>
<dbReference type="PIRSF" id="PIRSF011484">
    <property type="entry name" value="YaeQ"/>
    <property type="match status" value="1"/>
</dbReference>
<dbReference type="Pfam" id="PF07152">
    <property type="entry name" value="YaeQ"/>
    <property type="match status" value="1"/>
</dbReference>
<proteinExistence type="predicted"/>